<dbReference type="AlphaFoldDB" id="A0A7W5F2G9"/>
<proteinExistence type="predicted"/>
<dbReference type="EMBL" id="JACHXE010000004">
    <property type="protein sequence ID" value="MBB3077627.1"/>
    <property type="molecule type" value="Genomic_DNA"/>
</dbReference>
<comment type="caution">
    <text evidence="1">The sequence shown here is derived from an EMBL/GenBank/DDBJ whole genome shotgun (WGS) entry which is preliminary data.</text>
</comment>
<dbReference type="Proteomes" id="UP000572907">
    <property type="component" value="Unassembled WGS sequence"/>
</dbReference>
<evidence type="ECO:0000313" key="1">
    <source>
        <dbReference type="EMBL" id="MBB3077627.1"/>
    </source>
</evidence>
<protein>
    <submittedName>
        <fullName evidence="1">Uncharacterized protein</fullName>
    </submittedName>
</protein>
<accession>A0A7W5F2G9</accession>
<reference evidence="1 2" key="1">
    <citation type="submission" date="2020-08" db="EMBL/GenBank/DDBJ databases">
        <title>Genomic Encyclopedia of Type Strains, Phase III (KMG-III): the genomes of soil and plant-associated and newly described type strains.</title>
        <authorList>
            <person name="Whitman W."/>
        </authorList>
    </citation>
    <scope>NUCLEOTIDE SEQUENCE [LARGE SCALE GENOMIC DNA]</scope>
    <source>
        <strain evidence="1 2">CECT 3237</strain>
    </source>
</reference>
<name>A0A7W5F2G9_9ACTN</name>
<keyword evidence="2" id="KW-1185">Reference proteome</keyword>
<organism evidence="1 2">
    <name type="scientific">Streptomyces violarus</name>
    <dbReference type="NCBI Taxonomy" id="67380"/>
    <lineage>
        <taxon>Bacteria</taxon>
        <taxon>Bacillati</taxon>
        <taxon>Actinomycetota</taxon>
        <taxon>Actinomycetes</taxon>
        <taxon>Kitasatosporales</taxon>
        <taxon>Streptomycetaceae</taxon>
        <taxon>Streptomyces</taxon>
    </lineage>
</organism>
<sequence length="55" mass="6252">MSQPIQTYGSEAPWSSPGRSVFTWSTRPEIDLPDVYLPEKKARPAFLDREVLFPG</sequence>
<gene>
    <name evidence="1" type="ORF">FHS41_004134</name>
</gene>
<evidence type="ECO:0000313" key="2">
    <source>
        <dbReference type="Proteomes" id="UP000572907"/>
    </source>
</evidence>